<gene>
    <name evidence="2" type="ORF">JZ751_000848</name>
</gene>
<name>A0A8T2PXH2_9TELE</name>
<dbReference type="OrthoDB" id="8524730at2759"/>
<sequence length="283" mass="31464">MRVTTPPGEEGERQPIKTATIIIFERKTGVEKSTVSSRQQAADRRKQTARQKEKSRRDRQADRQTGAEAEKFRLLAGGQTDTTADPGEVVLTEGQTDMAVDGQTDSGQQDGRQCSEVQWDVPMVVPLPIEILTAETTFPFLDATLANLGIEPSSVKERVVFADSRRTTVQGNVAKAKDKEVMIMEVRVTAQRPEDPKVQEVLYITETHSDRSFGRCALGVLPWKHVPGEKHASVLQPLGLSVKGCWSLFHKNNLQPVEMTFSLDVEAQSDEQEKEHEEAVEAK</sequence>
<organism evidence="2 3">
    <name type="scientific">Albula glossodonta</name>
    <name type="common">roundjaw bonefish</name>
    <dbReference type="NCBI Taxonomy" id="121402"/>
    <lineage>
        <taxon>Eukaryota</taxon>
        <taxon>Metazoa</taxon>
        <taxon>Chordata</taxon>
        <taxon>Craniata</taxon>
        <taxon>Vertebrata</taxon>
        <taxon>Euteleostomi</taxon>
        <taxon>Actinopterygii</taxon>
        <taxon>Neopterygii</taxon>
        <taxon>Teleostei</taxon>
        <taxon>Albuliformes</taxon>
        <taxon>Albulidae</taxon>
        <taxon>Albula</taxon>
    </lineage>
</organism>
<evidence type="ECO:0000313" key="3">
    <source>
        <dbReference type="Proteomes" id="UP000824540"/>
    </source>
</evidence>
<dbReference type="AlphaFoldDB" id="A0A8T2PXH2"/>
<feature type="compositionally biased region" description="Polar residues" evidence="1">
    <location>
        <begin position="31"/>
        <end position="40"/>
    </location>
</feature>
<evidence type="ECO:0000256" key="1">
    <source>
        <dbReference type="SAM" id="MobiDB-lite"/>
    </source>
</evidence>
<dbReference type="EMBL" id="JAFBMS010000001">
    <property type="protein sequence ID" value="KAG9356004.1"/>
    <property type="molecule type" value="Genomic_DNA"/>
</dbReference>
<feature type="region of interest" description="Disordered" evidence="1">
    <location>
        <begin position="25"/>
        <end position="86"/>
    </location>
</feature>
<comment type="caution">
    <text evidence="2">The sequence shown here is derived from an EMBL/GenBank/DDBJ whole genome shotgun (WGS) entry which is preliminary data.</text>
</comment>
<keyword evidence="3" id="KW-1185">Reference proteome</keyword>
<evidence type="ECO:0000313" key="2">
    <source>
        <dbReference type="EMBL" id="KAG9356004.1"/>
    </source>
</evidence>
<accession>A0A8T2PXH2</accession>
<dbReference type="Proteomes" id="UP000824540">
    <property type="component" value="Unassembled WGS sequence"/>
</dbReference>
<reference evidence="2" key="1">
    <citation type="thesis" date="2021" institute="BYU ScholarsArchive" country="Provo, UT, USA">
        <title>Applications of and Algorithms for Genome Assembly and Genomic Analyses with an Emphasis on Marine Teleosts.</title>
        <authorList>
            <person name="Pickett B.D."/>
        </authorList>
    </citation>
    <scope>NUCLEOTIDE SEQUENCE</scope>
    <source>
        <strain evidence="2">HI-2016</strain>
    </source>
</reference>
<protein>
    <submittedName>
        <fullName evidence="2">Uncharacterized protein</fullName>
    </submittedName>
</protein>
<feature type="compositionally biased region" description="Basic and acidic residues" evidence="1">
    <location>
        <begin position="41"/>
        <end position="62"/>
    </location>
</feature>
<proteinExistence type="predicted"/>